<evidence type="ECO:0000256" key="9">
    <source>
        <dbReference type="ARBA" id="ARBA00023306"/>
    </source>
</evidence>
<dbReference type="EMBL" id="CP009238">
    <property type="protein sequence ID" value="AIL32316.1"/>
    <property type="molecule type" value="Genomic_DNA"/>
</dbReference>
<dbReference type="InterPro" id="IPR005761">
    <property type="entry name" value="UDP-N-AcMur-Glu-dNH2Pim_ligase"/>
</dbReference>
<dbReference type="EC" id="6.3.2.13" evidence="11"/>
<evidence type="ECO:0000256" key="4">
    <source>
        <dbReference type="ARBA" id="ARBA00022618"/>
    </source>
</evidence>
<evidence type="ECO:0000256" key="10">
    <source>
        <dbReference type="ARBA" id="ARBA00023316"/>
    </source>
</evidence>
<dbReference type="GO" id="GO:0008765">
    <property type="term" value="F:UDP-N-acetylmuramoylalanyl-D-glutamate-2,6-diaminopimelate ligase activity"/>
    <property type="evidence" value="ECO:0007669"/>
    <property type="project" value="UniProtKB-UniRule"/>
</dbReference>
<dbReference type="NCBIfam" id="TIGR01085">
    <property type="entry name" value="murE"/>
    <property type="match status" value="1"/>
</dbReference>
<keyword evidence="6 12" id="KW-0067">ATP-binding</keyword>
<dbReference type="SUPFAM" id="SSF53244">
    <property type="entry name" value="MurD-like peptide ligases, peptide-binding domain"/>
    <property type="match status" value="2"/>
</dbReference>
<comment type="similarity">
    <text evidence="1 11">Belongs to the MurCDEF family. MurE subfamily.</text>
</comment>
<keyword evidence="3 12" id="KW-0436">Ligase</keyword>
<dbReference type="HOGENOM" id="CLU_011092_1_0_4"/>
<comment type="catalytic activity">
    <reaction evidence="12 14">
        <text>D-alanyl-D-alanine + UDP-N-acetyl-alpha-D-muramoyl-L-alanyl-gamma-D-glutamyl-meso-2,6-diaminopimelate + ATP = UDP-N-acetyl-alpha-D-muramoyl-L-alanyl-gamma-D-glutamyl-meso-2,6-diaminopimeloyl-D-alanyl-D-alanine + ADP + phosphate + H(+)</text>
        <dbReference type="Rhea" id="RHEA:28374"/>
        <dbReference type="ChEBI" id="CHEBI:15378"/>
        <dbReference type="ChEBI" id="CHEBI:30616"/>
        <dbReference type="ChEBI" id="CHEBI:43474"/>
        <dbReference type="ChEBI" id="CHEBI:57822"/>
        <dbReference type="ChEBI" id="CHEBI:61386"/>
        <dbReference type="ChEBI" id="CHEBI:83905"/>
        <dbReference type="ChEBI" id="CHEBI:456216"/>
        <dbReference type="EC" id="6.3.2.10"/>
    </reaction>
</comment>
<proteinExistence type="inferred from homology"/>
<dbReference type="SUPFAM" id="SSF53623">
    <property type="entry name" value="MurD-like peptide ligases, catalytic domain"/>
    <property type="match status" value="2"/>
</dbReference>
<gene>
    <name evidence="12" type="primary">murF</name>
    <name evidence="11" type="synonym">murE</name>
    <name evidence="18" type="ORF">IX83_02385</name>
</gene>
<feature type="binding site" evidence="11">
    <location>
        <position position="453"/>
    </location>
    <ligand>
        <name>meso-2,6-diaminopimelate</name>
        <dbReference type="ChEBI" id="CHEBI:57791"/>
    </ligand>
</feature>
<comment type="catalytic activity">
    <reaction evidence="11">
        <text>UDP-N-acetyl-alpha-D-muramoyl-L-alanyl-D-glutamate + meso-2,6-diaminopimelate + ATP = UDP-N-acetyl-alpha-D-muramoyl-L-alanyl-gamma-D-glutamyl-meso-2,6-diaminopimelate + ADP + phosphate + H(+)</text>
        <dbReference type="Rhea" id="RHEA:23676"/>
        <dbReference type="ChEBI" id="CHEBI:15378"/>
        <dbReference type="ChEBI" id="CHEBI:30616"/>
        <dbReference type="ChEBI" id="CHEBI:43474"/>
        <dbReference type="ChEBI" id="CHEBI:57791"/>
        <dbReference type="ChEBI" id="CHEBI:83900"/>
        <dbReference type="ChEBI" id="CHEBI:83905"/>
        <dbReference type="ChEBI" id="CHEBI:456216"/>
        <dbReference type="EC" id="6.3.2.13"/>
    </reaction>
</comment>
<dbReference type="NCBIfam" id="NF001126">
    <property type="entry name" value="PRK00139.1-4"/>
    <property type="match status" value="1"/>
</dbReference>
<dbReference type="EC" id="6.3.2.10" evidence="12"/>
<dbReference type="STRING" id="1072685.IX83_02385"/>
<reference evidence="18 19" key="1">
    <citation type="journal article" date="2014" name="BMC Genomics">
        <title>A genomic perspective on a new bacterial genus and species from the Alcaligenaceae family, Basilea psittacipulmonis.</title>
        <authorList>
            <person name="Whiteson K.L."/>
            <person name="Hernandez D."/>
            <person name="Lazarevic V."/>
            <person name="Gaia N."/>
            <person name="Farinelli L."/>
            <person name="Francois P."/>
            <person name="Pilo P."/>
            <person name="Frey J."/>
            <person name="Schrenzel J."/>
        </authorList>
    </citation>
    <scope>NUCLEOTIDE SEQUENCE [LARGE SCALE GENOMIC DNA]</scope>
    <source>
        <strain evidence="18 19">DSM 24701</strain>
    </source>
</reference>
<feature type="binding site" evidence="11">
    <location>
        <position position="189"/>
    </location>
    <ligand>
        <name>UDP-N-acetyl-alpha-D-muramoyl-L-alanyl-D-glutamate</name>
        <dbReference type="ChEBI" id="CHEBI:83900"/>
    </ligand>
</feature>
<dbReference type="GO" id="GO:0071555">
    <property type="term" value="P:cell wall organization"/>
    <property type="evidence" value="ECO:0007669"/>
    <property type="project" value="UniProtKB-KW"/>
</dbReference>
<feature type="binding site" evidence="11">
    <location>
        <position position="183"/>
    </location>
    <ligand>
        <name>UDP-N-acetyl-alpha-D-muramoyl-L-alanyl-D-glutamate</name>
        <dbReference type="ChEBI" id="CHEBI:83900"/>
    </ligand>
</feature>
<organism evidence="18 19">
    <name type="scientific">Basilea psittacipulmonis DSM 24701</name>
    <dbReference type="NCBI Taxonomy" id="1072685"/>
    <lineage>
        <taxon>Bacteria</taxon>
        <taxon>Pseudomonadati</taxon>
        <taxon>Pseudomonadota</taxon>
        <taxon>Betaproteobacteria</taxon>
        <taxon>Burkholderiales</taxon>
        <taxon>Alcaligenaceae</taxon>
        <taxon>Basilea</taxon>
    </lineage>
</organism>
<dbReference type="Pfam" id="PF01225">
    <property type="entry name" value="Mur_ligase"/>
    <property type="match status" value="1"/>
</dbReference>
<keyword evidence="9 12" id="KW-0131">Cell cycle</keyword>
<protein>
    <recommendedName>
        <fullName evidence="11 12">Multifunctional fusion protein</fullName>
    </recommendedName>
    <domain>
        <recommendedName>
            <fullName evidence="11">UDP-N-acetylmuramoyl-L-alanyl-D-glutamate--2,6-diaminopimelate ligase</fullName>
            <ecNumber evidence="11">6.3.2.13</ecNumber>
        </recommendedName>
        <alternativeName>
            <fullName evidence="11">Meso-A2pm-adding enzyme</fullName>
        </alternativeName>
        <alternativeName>
            <fullName evidence="11">Meso-diaminopimelate-adding enzyme</fullName>
        </alternativeName>
        <alternativeName>
            <fullName evidence="11">UDP-MurNAc-L-Ala-D-Glu:meso-diaminopimelate ligase</fullName>
        </alternativeName>
        <alternativeName>
            <fullName evidence="11">UDP-MurNAc-tripeptide synthetase</fullName>
        </alternativeName>
        <alternativeName>
            <fullName evidence="11">UDP-N-acetylmuramyl-tripeptide synthetase</fullName>
        </alternativeName>
    </domain>
    <domain>
        <recommendedName>
            <fullName evidence="12">UDP-N-acetylmuramoyl-tripeptide--D-alanyl-D-alanine ligase</fullName>
            <ecNumber evidence="12">6.3.2.10</ecNumber>
        </recommendedName>
        <alternativeName>
            <fullName evidence="12">D-alanyl-D-alanine-adding enzyme</fullName>
        </alternativeName>
    </domain>
</protein>
<dbReference type="Gene3D" id="3.40.1390.10">
    <property type="entry name" value="MurE/MurF, N-terminal domain"/>
    <property type="match status" value="2"/>
</dbReference>
<evidence type="ECO:0000313" key="19">
    <source>
        <dbReference type="Proteomes" id="UP000028945"/>
    </source>
</evidence>
<dbReference type="InterPro" id="IPR036615">
    <property type="entry name" value="Mur_ligase_C_dom_sf"/>
</dbReference>
<comment type="function">
    <text evidence="12 14">Involved in cell wall formation. Catalyzes the final step in the synthesis of UDP-N-acetylmuramoyl-pentapeptide, the precursor of murein.</text>
</comment>
<dbReference type="Pfam" id="PF08245">
    <property type="entry name" value="Mur_ligase_M"/>
    <property type="match status" value="2"/>
</dbReference>
<evidence type="ECO:0000256" key="1">
    <source>
        <dbReference type="ARBA" id="ARBA00005898"/>
    </source>
</evidence>
<dbReference type="InterPro" id="IPR004101">
    <property type="entry name" value="Mur_ligase_C"/>
</dbReference>
<feature type="domain" description="Mur ligase C-terminal" evidence="16">
    <location>
        <begin position="777"/>
        <end position="886"/>
    </location>
</feature>
<name>A0A077DDV7_9BURK</name>
<feature type="binding site" evidence="11">
    <location>
        <begin position="405"/>
        <end position="408"/>
    </location>
    <ligand>
        <name>meso-2,6-diaminopimelate</name>
        <dbReference type="ChEBI" id="CHEBI:57791"/>
    </ligand>
</feature>
<comment type="PTM">
    <text evidence="11">Carboxylation is probably crucial for Mg(2+) binding and, consequently, for the gamma-phosphate positioning of ATP.</text>
</comment>
<evidence type="ECO:0000259" key="17">
    <source>
        <dbReference type="Pfam" id="PF08245"/>
    </source>
</evidence>
<dbReference type="eggNOG" id="COG0770">
    <property type="taxonomic scope" value="Bacteria"/>
</dbReference>
<feature type="binding site" evidence="11">
    <location>
        <begin position="113"/>
        <end position="119"/>
    </location>
    <ligand>
        <name>ATP</name>
        <dbReference type="ChEBI" id="CHEBI:30616"/>
    </ligand>
</feature>
<feature type="modified residue" description="N6-carboxylysine" evidence="11">
    <location>
        <position position="223"/>
    </location>
</feature>
<dbReference type="GO" id="GO:0005737">
    <property type="term" value="C:cytoplasm"/>
    <property type="evidence" value="ECO:0007669"/>
    <property type="project" value="UniProtKB-SubCell"/>
</dbReference>
<keyword evidence="19" id="KW-1185">Reference proteome</keyword>
<dbReference type="PROSITE" id="PS01011">
    <property type="entry name" value="FOLYLPOLYGLU_SYNT_1"/>
    <property type="match status" value="1"/>
</dbReference>
<dbReference type="Gene3D" id="3.40.1190.10">
    <property type="entry name" value="Mur-like, catalytic domain"/>
    <property type="match status" value="2"/>
</dbReference>
<comment type="cofactor">
    <cofactor evidence="11">
        <name>Mg(2+)</name>
        <dbReference type="ChEBI" id="CHEBI:18420"/>
    </cofactor>
</comment>
<feature type="binding site" evidence="11">
    <location>
        <position position="457"/>
    </location>
    <ligand>
        <name>meso-2,6-diaminopimelate</name>
        <dbReference type="ChEBI" id="CHEBI:57791"/>
    </ligand>
</feature>
<dbReference type="GO" id="GO:0009252">
    <property type="term" value="P:peptidoglycan biosynthetic process"/>
    <property type="evidence" value="ECO:0007669"/>
    <property type="project" value="UniProtKB-UniRule"/>
</dbReference>
<comment type="function">
    <text evidence="11">Catalyzes the addition of meso-diaminopimelic acid to the nucleotide precursor UDP-N-acetylmuramoyl-L-alanyl-D-glutamate (UMAG) in the biosynthesis of bacterial cell-wall peptidoglycan.</text>
</comment>
<dbReference type="KEGG" id="bpsi:IX83_02385"/>
<dbReference type="AlphaFoldDB" id="A0A077DDV7"/>
<keyword evidence="4 12" id="KW-0132">Cell division</keyword>
<dbReference type="PANTHER" id="PTHR23135:SF4">
    <property type="entry name" value="UDP-N-ACETYLMURAMOYL-L-ALANYL-D-GLUTAMATE--2,6-DIAMINOPIMELATE LIGASE MURE HOMOLOG, CHLOROPLASTIC"/>
    <property type="match status" value="1"/>
</dbReference>
<dbReference type="GO" id="GO:0008360">
    <property type="term" value="P:regulation of cell shape"/>
    <property type="evidence" value="ECO:0007669"/>
    <property type="project" value="UniProtKB-KW"/>
</dbReference>
<accession>A0A077DDV7</accession>
<evidence type="ECO:0000256" key="12">
    <source>
        <dbReference type="HAMAP-Rule" id="MF_02019"/>
    </source>
</evidence>
<evidence type="ECO:0000256" key="11">
    <source>
        <dbReference type="HAMAP-Rule" id="MF_00208"/>
    </source>
</evidence>
<feature type="domain" description="Mur ligase C-terminal" evidence="16">
    <location>
        <begin position="330"/>
        <end position="455"/>
    </location>
</feature>
<comment type="pathway">
    <text evidence="12 13">Cell wall biogenesis; peptidoglycan biosynthesis.</text>
</comment>
<evidence type="ECO:0000313" key="18">
    <source>
        <dbReference type="EMBL" id="AIL32316.1"/>
    </source>
</evidence>
<feature type="binding site" evidence="11">
    <location>
        <begin position="156"/>
        <end position="157"/>
    </location>
    <ligand>
        <name>UDP-N-acetyl-alpha-D-muramoyl-L-alanyl-D-glutamate</name>
        <dbReference type="ChEBI" id="CHEBI:83900"/>
    </ligand>
</feature>
<dbReference type="GO" id="GO:0000287">
    <property type="term" value="F:magnesium ion binding"/>
    <property type="evidence" value="ECO:0007669"/>
    <property type="project" value="UniProtKB-UniRule"/>
</dbReference>
<feature type="domain" description="Mur ligase central" evidence="17">
    <location>
        <begin position="111"/>
        <end position="308"/>
    </location>
</feature>
<keyword evidence="2 12" id="KW-0963">Cytoplasm</keyword>
<dbReference type="GO" id="GO:0005524">
    <property type="term" value="F:ATP binding"/>
    <property type="evidence" value="ECO:0007669"/>
    <property type="project" value="UniProtKB-UniRule"/>
</dbReference>
<dbReference type="InterPro" id="IPR035911">
    <property type="entry name" value="MurE/MurF_N"/>
</dbReference>
<comment type="subcellular location">
    <subcellularLocation>
        <location evidence="12 13">Cytoplasm</location>
    </subcellularLocation>
</comment>
<evidence type="ECO:0000256" key="3">
    <source>
        <dbReference type="ARBA" id="ARBA00022598"/>
    </source>
</evidence>
<dbReference type="GO" id="GO:0008766">
    <property type="term" value="F:UDP-N-acetylmuramoylalanyl-D-glutamyl-2,6-diaminopimelate-D-alanyl-D-alanine ligase activity"/>
    <property type="evidence" value="ECO:0007669"/>
    <property type="project" value="RHEA"/>
</dbReference>
<dbReference type="SUPFAM" id="SSF63418">
    <property type="entry name" value="MurE/MurF N-terminal domain"/>
    <property type="match status" value="2"/>
</dbReference>
<dbReference type="GO" id="GO:0047480">
    <property type="term" value="F:UDP-N-acetylmuramoyl-tripeptide-D-alanyl-D-alanine ligase activity"/>
    <property type="evidence" value="ECO:0007669"/>
    <property type="project" value="UniProtKB-UniRule"/>
</dbReference>
<dbReference type="InterPro" id="IPR018109">
    <property type="entry name" value="Folylpolyglutamate_synth_CS"/>
</dbReference>
<evidence type="ECO:0000256" key="13">
    <source>
        <dbReference type="RuleBase" id="RU004135"/>
    </source>
</evidence>
<dbReference type="SMR" id="A0A077DDV7"/>
<evidence type="ECO:0000259" key="16">
    <source>
        <dbReference type="Pfam" id="PF02875"/>
    </source>
</evidence>
<evidence type="ECO:0000259" key="15">
    <source>
        <dbReference type="Pfam" id="PF01225"/>
    </source>
</evidence>
<dbReference type="InterPro" id="IPR000713">
    <property type="entry name" value="Mur_ligase_N"/>
</dbReference>
<dbReference type="NCBIfam" id="TIGR01143">
    <property type="entry name" value="murF"/>
    <property type="match status" value="1"/>
</dbReference>
<feature type="binding site" evidence="11">
    <location>
        <position position="32"/>
    </location>
    <ligand>
        <name>UDP-N-acetyl-alpha-D-muramoyl-L-alanyl-D-glutamate</name>
        <dbReference type="ChEBI" id="CHEBI:83900"/>
    </ligand>
</feature>
<feature type="domain" description="Mur ligase central" evidence="17">
    <location>
        <begin position="564"/>
        <end position="748"/>
    </location>
</feature>
<feature type="short sequence motif" description="Meso-diaminopimelate recognition motif" evidence="11">
    <location>
        <begin position="405"/>
        <end position="408"/>
    </location>
</feature>
<sequence>MTYVNMDKTVVTEVLKWLKAYAQPFCRLQMDSRKVQAGDVFVAVKGEKDNGAKYLSQAIEKGAIGAIVDDPTMAVPIGFPVMMVLDLKKHLGEIAHHWYGKPSDQLKVIAITGTNGKTSTVNWIAQILNRAGMPCASLGTLGAILPDGQNLEASLTTPDVLSIHYLLYLCVQHSIQVVALEASSIGLDQGRLNSVTIDYAGFTNLTLDHLDYHQTLEHYAQSKALLFSRPTLKRMVINADDHLGQELIAEYPAAMSYSIKQQKATIQALDIDVKQGSYRLYYEGRFYAIQNQCLGLHNVANQLLVLGILTSFLPIEKIVACLNDLQPIDGRLQLVSIGNDDDPLVFVDYAHTPDALERALNSLRPLCQGKLRVVFGCGGDRDTSKRPIMGKIASDLADLVFITSDNPRTEEPDKIIQEIQSDLSDVQVEIKREVAILQAILTAEKNDVILIAGKGHETYQDSQGVKKFFDDRLWSALGLYMRHTQGFSTDSRHAKTDEIFIALKGERFDAHDFLANTASSVCVVNHLTPSVKDKKFIYVEDTYDALASMATAWRKQFQVPVIAVTGSNGKTTCKEMIASILHQAYGDDYLATKGNLNNHIGVPLTLLSMRAYHRAAVVEVGMNHPGEISYLAKIVQPTIALLNNAQREHQEFMKTVDAVARENACVFQYLTYPKIAVFPAHDVYTSLWCELAKDSQIHVFGEGTDYFVSDIQLTENRCVLNVKGQSFPITLNIAGQHNIHNALASATCADAAGIEPRLIAQGLTAFLPVKGRLLAKEIRGMTVIDDTYNANPDSVKAAIDVLSLLPHPQVLVLGDMAEVGENVIDCHQEVGQYAKQKGIDYLLSKGHYTRYASQEVETGQHFDDLKTLVDTIVSLKPKTVLVKGSRSAKMEAVIELLEEE</sequence>
<dbReference type="GO" id="GO:0004326">
    <property type="term" value="F:tetrahydrofolylpolyglutamate synthase activity"/>
    <property type="evidence" value="ECO:0007669"/>
    <property type="project" value="InterPro"/>
</dbReference>
<dbReference type="Pfam" id="PF02875">
    <property type="entry name" value="Mur_ligase_C"/>
    <property type="match status" value="2"/>
</dbReference>
<dbReference type="GO" id="GO:0051301">
    <property type="term" value="P:cell division"/>
    <property type="evidence" value="ECO:0007669"/>
    <property type="project" value="UniProtKB-KW"/>
</dbReference>
<evidence type="ECO:0000256" key="14">
    <source>
        <dbReference type="RuleBase" id="RU004136"/>
    </source>
</evidence>
<keyword evidence="8 12" id="KW-0573">Peptidoglycan synthesis</keyword>
<evidence type="ECO:0000256" key="8">
    <source>
        <dbReference type="ARBA" id="ARBA00022984"/>
    </source>
</evidence>
<dbReference type="InterPro" id="IPR036565">
    <property type="entry name" value="Mur-like_cat_sf"/>
</dbReference>
<keyword evidence="5 12" id="KW-0547">Nucleotide-binding</keyword>
<evidence type="ECO:0000256" key="6">
    <source>
        <dbReference type="ARBA" id="ARBA00022840"/>
    </source>
</evidence>
<comment type="similarity">
    <text evidence="12">Belongs to the MurCDEF family. MurF subfamily.</text>
</comment>
<keyword evidence="10 12" id="KW-0961">Cell wall biogenesis/degradation</keyword>
<feature type="domain" description="Mur ligase N-terminal catalytic" evidence="15">
    <location>
        <begin position="28"/>
        <end position="99"/>
    </location>
</feature>
<comment type="caution">
    <text evidence="11">Lacks conserved residue(s) required for the propagation of feature annotation.</text>
</comment>
<dbReference type="HAMAP" id="MF_00208">
    <property type="entry name" value="MurE"/>
    <property type="match status" value="1"/>
</dbReference>
<dbReference type="PANTHER" id="PTHR23135">
    <property type="entry name" value="MUR LIGASE FAMILY MEMBER"/>
    <property type="match status" value="1"/>
</dbReference>
<evidence type="ECO:0000256" key="5">
    <source>
        <dbReference type="ARBA" id="ARBA00022741"/>
    </source>
</evidence>
<dbReference type="eggNOG" id="COG0769">
    <property type="taxonomic scope" value="Bacteria"/>
</dbReference>
<dbReference type="UniPathway" id="UPA00219"/>
<feature type="binding site" evidence="11">
    <location>
        <position position="381"/>
    </location>
    <ligand>
        <name>meso-2,6-diaminopimelate</name>
        <dbReference type="ChEBI" id="CHEBI:57791"/>
    </ligand>
</feature>
<dbReference type="InterPro" id="IPR005863">
    <property type="entry name" value="UDP-N-AcMur_synth"/>
</dbReference>
<keyword evidence="11" id="KW-0460">Magnesium</keyword>
<evidence type="ECO:0000256" key="2">
    <source>
        <dbReference type="ARBA" id="ARBA00022490"/>
    </source>
</evidence>
<feature type="binding site" evidence="11">
    <location>
        <position position="191"/>
    </location>
    <ligand>
        <name>UDP-N-acetyl-alpha-D-muramoyl-L-alanyl-D-glutamate</name>
        <dbReference type="ChEBI" id="CHEBI:83900"/>
    </ligand>
</feature>
<evidence type="ECO:0000256" key="7">
    <source>
        <dbReference type="ARBA" id="ARBA00022960"/>
    </source>
</evidence>
<dbReference type="Proteomes" id="UP000028945">
    <property type="component" value="Chromosome"/>
</dbReference>
<dbReference type="RefSeq" id="WP_038498745.1">
    <property type="nucleotide sequence ID" value="NZ_AFWK01000105.1"/>
</dbReference>
<dbReference type="InterPro" id="IPR013221">
    <property type="entry name" value="Mur_ligase_cen"/>
</dbReference>
<dbReference type="HAMAP" id="MF_02019">
    <property type="entry name" value="MurF"/>
    <property type="match status" value="1"/>
</dbReference>
<dbReference type="Gene3D" id="3.90.190.20">
    <property type="entry name" value="Mur ligase, C-terminal domain"/>
    <property type="match status" value="2"/>
</dbReference>
<feature type="binding site" evidence="12">
    <location>
        <begin position="566"/>
        <end position="572"/>
    </location>
    <ligand>
        <name>ATP</name>
        <dbReference type="ChEBI" id="CHEBI:30616"/>
    </ligand>
</feature>
<keyword evidence="7 12" id="KW-0133">Cell shape</keyword>